<dbReference type="Gene3D" id="2.30.29.30">
    <property type="entry name" value="Pleckstrin-homology domain (PH domain)/Phosphotyrosine-binding domain (PTB)"/>
    <property type="match status" value="1"/>
</dbReference>
<dbReference type="InterPro" id="IPR036598">
    <property type="entry name" value="GOLD_dom_sf"/>
</dbReference>
<evidence type="ECO:0000259" key="7">
    <source>
        <dbReference type="PROSITE" id="PS50866"/>
    </source>
</evidence>
<feature type="domain" description="PH" evidence="6">
    <location>
        <begin position="212"/>
        <end position="306"/>
    </location>
</feature>
<reference evidence="8" key="1">
    <citation type="submission" date="2020-02" db="EMBL/GenBank/DDBJ databases">
        <authorList>
            <person name="Palmer J.M."/>
        </authorList>
    </citation>
    <scope>NUCLEOTIDE SEQUENCE</scope>
    <source>
        <strain evidence="8">EPUS1.4</strain>
        <tissue evidence="8">Thallus</tissue>
    </source>
</reference>
<feature type="compositionally biased region" description="Polar residues" evidence="5">
    <location>
        <begin position="442"/>
        <end position="451"/>
    </location>
</feature>
<feature type="region of interest" description="Disordered" evidence="5">
    <location>
        <begin position="399"/>
        <end position="435"/>
    </location>
</feature>
<dbReference type="SUPFAM" id="SSF144000">
    <property type="entry name" value="Oxysterol-binding protein-like"/>
    <property type="match status" value="1"/>
</dbReference>
<dbReference type="PROSITE" id="PS50866">
    <property type="entry name" value="GOLD"/>
    <property type="match status" value="1"/>
</dbReference>
<gene>
    <name evidence="8" type="ORF">GJ744_002632</name>
</gene>
<dbReference type="GO" id="GO:0006897">
    <property type="term" value="P:endocytosis"/>
    <property type="evidence" value="ECO:0007669"/>
    <property type="project" value="TreeGrafter"/>
</dbReference>
<dbReference type="Gene3D" id="2.60.120.680">
    <property type="entry name" value="GOLD domain"/>
    <property type="match status" value="1"/>
</dbReference>
<dbReference type="InterPro" id="IPR011993">
    <property type="entry name" value="PH-like_dom_sf"/>
</dbReference>
<dbReference type="GO" id="GO:0032934">
    <property type="term" value="F:sterol binding"/>
    <property type="evidence" value="ECO:0007669"/>
    <property type="project" value="TreeGrafter"/>
</dbReference>
<name>A0A8H7E122_9EURO</name>
<dbReference type="GO" id="GO:0035621">
    <property type="term" value="P:ER to Golgi ceramide transport"/>
    <property type="evidence" value="ECO:0007669"/>
    <property type="project" value="TreeGrafter"/>
</dbReference>
<dbReference type="InterPro" id="IPR037239">
    <property type="entry name" value="OSBP_sf"/>
</dbReference>
<dbReference type="GO" id="GO:0032541">
    <property type="term" value="C:cortical endoplasmic reticulum"/>
    <property type="evidence" value="ECO:0007669"/>
    <property type="project" value="TreeGrafter"/>
</dbReference>
<dbReference type="SUPFAM" id="SSF50729">
    <property type="entry name" value="PH domain-like"/>
    <property type="match status" value="1"/>
</dbReference>
<dbReference type="GO" id="GO:0120009">
    <property type="term" value="P:intermembrane lipid transfer"/>
    <property type="evidence" value="ECO:0007669"/>
    <property type="project" value="UniProtKB-ARBA"/>
</dbReference>
<dbReference type="FunFam" id="2.60.120.680:FF:000007">
    <property type="entry name" value="Oxysterol binding protein (Osh3)"/>
    <property type="match status" value="1"/>
</dbReference>
<proteinExistence type="inferred from homology"/>
<dbReference type="EMBL" id="JAACFV010000147">
    <property type="protein sequence ID" value="KAF7504163.1"/>
    <property type="molecule type" value="Genomic_DNA"/>
</dbReference>
<dbReference type="GO" id="GO:0030011">
    <property type="term" value="P:maintenance of cell polarity"/>
    <property type="evidence" value="ECO:0007669"/>
    <property type="project" value="TreeGrafter"/>
</dbReference>
<keyword evidence="4" id="KW-0446">Lipid-binding</keyword>
<dbReference type="GO" id="GO:0005886">
    <property type="term" value="C:plasma membrane"/>
    <property type="evidence" value="ECO:0007669"/>
    <property type="project" value="TreeGrafter"/>
</dbReference>
<dbReference type="FunFam" id="2.30.29.30:FF:000369">
    <property type="entry name" value="Oxysterol binding protein"/>
    <property type="match status" value="1"/>
</dbReference>
<organism evidence="8 9">
    <name type="scientific">Endocarpon pusillum</name>
    <dbReference type="NCBI Taxonomy" id="364733"/>
    <lineage>
        <taxon>Eukaryota</taxon>
        <taxon>Fungi</taxon>
        <taxon>Dikarya</taxon>
        <taxon>Ascomycota</taxon>
        <taxon>Pezizomycotina</taxon>
        <taxon>Eurotiomycetes</taxon>
        <taxon>Chaetothyriomycetidae</taxon>
        <taxon>Verrucariales</taxon>
        <taxon>Verrucariaceae</taxon>
        <taxon>Endocarpon</taxon>
    </lineage>
</organism>
<dbReference type="GO" id="GO:0006887">
    <property type="term" value="P:exocytosis"/>
    <property type="evidence" value="ECO:0007669"/>
    <property type="project" value="TreeGrafter"/>
</dbReference>
<dbReference type="InterPro" id="IPR041680">
    <property type="entry name" value="PH_8"/>
</dbReference>
<feature type="region of interest" description="Disordered" evidence="5">
    <location>
        <begin position="180"/>
        <end position="229"/>
    </location>
</feature>
<dbReference type="InterPro" id="IPR001849">
    <property type="entry name" value="PH_domain"/>
</dbReference>
<evidence type="ECO:0000259" key="6">
    <source>
        <dbReference type="PROSITE" id="PS50003"/>
    </source>
</evidence>
<evidence type="ECO:0000256" key="2">
    <source>
        <dbReference type="ARBA" id="ARBA00022448"/>
    </source>
</evidence>
<keyword evidence="3" id="KW-0445">Lipid transport</keyword>
<dbReference type="Gene3D" id="3.30.70.3490">
    <property type="match status" value="1"/>
</dbReference>
<evidence type="ECO:0000313" key="9">
    <source>
        <dbReference type="Proteomes" id="UP000606974"/>
    </source>
</evidence>
<keyword evidence="9" id="KW-1185">Reference proteome</keyword>
<feature type="compositionally biased region" description="Polar residues" evidence="5">
    <location>
        <begin position="497"/>
        <end position="510"/>
    </location>
</feature>
<dbReference type="Gene3D" id="2.40.160.120">
    <property type="match status" value="1"/>
</dbReference>
<dbReference type="FunFam" id="2.40.160.120:FF:000001">
    <property type="entry name" value="Oxysterol-binding protein"/>
    <property type="match status" value="1"/>
</dbReference>
<accession>A0A8H7E122</accession>
<dbReference type="GO" id="GO:0097038">
    <property type="term" value="C:perinuclear endoplasmic reticulum"/>
    <property type="evidence" value="ECO:0007669"/>
    <property type="project" value="TreeGrafter"/>
</dbReference>
<dbReference type="PROSITE" id="PS50003">
    <property type="entry name" value="PH_DOMAIN"/>
    <property type="match status" value="1"/>
</dbReference>
<evidence type="ECO:0000313" key="8">
    <source>
        <dbReference type="EMBL" id="KAF7504163.1"/>
    </source>
</evidence>
<dbReference type="PANTHER" id="PTHR10972:SF203">
    <property type="entry name" value="OXYSTEROL-BINDING PROTEIN HOMOLOG 3"/>
    <property type="match status" value="1"/>
</dbReference>
<feature type="compositionally biased region" description="Polar residues" evidence="5">
    <location>
        <begin position="404"/>
        <end position="422"/>
    </location>
</feature>
<feature type="region of interest" description="Disordered" evidence="5">
    <location>
        <begin position="486"/>
        <end position="514"/>
    </location>
</feature>
<sequence length="974" mass="108192">MAGMEELEIHSKSYLIRWVDIQPEHTISWSIQPHKKSINFGIFKHPGRQSSLIPYLPPSSAVAPLSPNPDVNSHPSVVDRLTGIGLKQVSWLGKCEADKITQGSHDVTDNEGGTYALVFDNTFSKQISKTATLVLLTYETKHPPQFGAQIHHSQVTSPGLPPSQAHRNGLGFRSAQQDLNRQPSLPTADQAVPSAPLQPHTGSSVSPVEPAPTVHTGILHKRRRKKHQGHARRFFSLDFTSSTLSYYHDRNSSALRGAIPLSLAAIGANAKTRELSIDSGAEIWHLRASNQADFETWKNAFQKASRLAAEAISPRAGLSINTKALPQQPSNVKDEQDWIRAEALLSRIAGTRDAVRRLCMETESTIHVPTPSGRGSSASSLADANAEDYFRQDERRPFWKRKPGSTTSSHISRCQRSVSAQLTMPAPSGEFSRSNERYTSSYATPAESPTQPRHHHQVEQTMNDHCRALLRDLDDAVSEFSALITESKQRRAPGPNSAASRLSVRSTDSQEFFDASDGAQAPFYEIRDASDDELSRSSDDSVGHDSDCSSDLDESRDITVTKRGVRSDSITSIFPHKAKNLAPLPMSKVRRRSNVPPATVMPPSLIGFLRKNVGKDFSAISMPVSANEPTSLLQRASEQLEYSSLLDKAAKATDPVWRLIFVTAFAISLLSSARVKERAIRKPFNPMLGETFELVREDMGFRLIAEKVSHRPVQLALHAEAQDWSFAQSPLPSQKFWGKSAEIVAEGKARVVLHAHGDCFSWSPATSFLRNIIAGEKYVEPVGSMLVVNETTDLKAIVTFKAKGMFSGRSEDVSCEAFDTHGEPLPLGMQGTWVQSLCLTENRALQDTTIWSAGSLVDNAANHYGMTSFAATLNEITEIEKDKLPPTDSRLRPDQRALEQGDHENAEHFKARLEEQQRLRRRDMECAGEDWKPRWFTKTQLGEETIWKLRTGRDGYWEERMRGTWTNVVRVLQL</sequence>
<dbReference type="OrthoDB" id="1854502at2759"/>
<dbReference type="PANTHER" id="PTHR10972">
    <property type="entry name" value="OXYSTEROL-BINDING PROTEIN-RELATED"/>
    <property type="match status" value="1"/>
</dbReference>
<dbReference type="GO" id="GO:0034727">
    <property type="term" value="P:piecemeal microautophagy of the nucleus"/>
    <property type="evidence" value="ECO:0007669"/>
    <property type="project" value="TreeGrafter"/>
</dbReference>
<evidence type="ECO:0000256" key="5">
    <source>
        <dbReference type="SAM" id="MobiDB-lite"/>
    </source>
</evidence>
<protein>
    <recommendedName>
        <fullName evidence="10">PH domain-containing protein</fullName>
    </recommendedName>
</protein>
<feature type="domain" description="GOLD" evidence="7">
    <location>
        <begin position="1"/>
        <end position="140"/>
    </location>
</feature>
<dbReference type="Pfam" id="PF01237">
    <property type="entry name" value="Oxysterol_BP"/>
    <property type="match status" value="1"/>
</dbReference>
<comment type="caution">
    <text evidence="8">The sequence shown here is derived from an EMBL/GenBank/DDBJ whole genome shotgun (WGS) entry which is preliminary data.</text>
</comment>
<dbReference type="InterPro" id="IPR009038">
    <property type="entry name" value="GOLD_dom"/>
</dbReference>
<evidence type="ECO:0000256" key="1">
    <source>
        <dbReference type="ARBA" id="ARBA00008842"/>
    </source>
</evidence>
<feature type="region of interest" description="Disordered" evidence="5">
    <location>
        <begin position="530"/>
        <end position="555"/>
    </location>
</feature>
<evidence type="ECO:0000256" key="3">
    <source>
        <dbReference type="ARBA" id="ARBA00023055"/>
    </source>
</evidence>
<dbReference type="GO" id="GO:0005829">
    <property type="term" value="C:cytosol"/>
    <property type="evidence" value="ECO:0007669"/>
    <property type="project" value="TreeGrafter"/>
</dbReference>
<dbReference type="AlphaFoldDB" id="A0A8H7E122"/>
<comment type="similarity">
    <text evidence="1">Belongs to the OSBP family.</text>
</comment>
<evidence type="ECO:0008006" key="10">
    <source>
        <dbReference type="Google" id="ProtNLM"/>
    </source>
</evidence>
<dbReference type="InterPro" id="IPR000648">
    <property type="entry name" value="Oxysterol-bd"/>
</dbReference>
<feature type="compositionally biased region" description="Basic residues" evidence="5">
    <location>
        <begin position="218"/>
        <end position="229"/>
    </location>
</feature>
<feature type="region of interest" description="Disordered" evidence="5">
    <location>
        <begin position="442"/>
        <end position="461"/>
    </location>
</feature>
<dbReference type="CDD" id="cd13289">
    <property type="entry name" value="PH_Osh3p_yeast"/>
    <property type="match status" value="1"/>
</dbReference>
<dbReference type="Pfam" id="PF15409">
    <property type="entry name" value="PH_8"/>
    <property type="match status" value="1"/>
</dbReference>
<evidence type="ECO:0000256" key="4">
    <source>
        <dbReference type="ARBA" id="ARBA00023121"/>
    </source>
</evidence>
<dbReference type="SUPFAM" id="SSF101576">
    <property type="entry name" value="Supernatant protein factor (SPF), C-terminal domain"/>
    <property type="match status" value="1"/>
</dbReference>
<keyword evidence="2" id="KW-0813">Transport</keyword>
<dbReference type="SMART" id="SM00233">
    <property type="entry name" value="PH"/>
    <property type="match status" value="1"/>
</dbReference>
<dbReference type="Proteomes" id="UP000606974">
    <property type="component" value="Unassembled WGS sequence"/>
</dbReference>